<proteinExistence type="predicted"/>
<organism evidence="1 2">
    <name type="scientific">Aspergillus kawachii</name>
    <name type="common">White koji mold</name>
    <name type="synonym">Aspergillus awamori var. kawachi</name>
    <dbReference type="NCBI Taxonomy" id="1069201"/>
    <lineage>
        <taxon>Eukaryota</taxon>
        <taxon>Fungi</taxon>
        <taxon>Dikarya</taxon>
        <taxon>Ascomycota</taxon>
        <taxon>Pezizomycotina</taxon>
        <taxon>Eurotiomycetes</taxon>
        <taxon>Eurotiomycetidae</taxon>
        <taxon>Eurotiales</taxon>
        <taxon>Aspergillaceae</taxon>
        <taxon>Aspergillus</taxon>
        <taxon>Aspergillus subgen. Circumdati</taxon>
    </lineage>
</organism>
<evidence type="ECO:0000313" key="2">
    <source>
        <dbReference type="Proteomes" id="UP000661280"/>
    </source>
</evidence>
<protein>
    <submittedName>
        <fullName evidence="1">Uncharacterized protein</fullName>
    </submittedName>
</protein>
<sequence length="100" mass="11512">MIAPEEHPEVIRPLVLEKQRSAASEGLSERDKLTWCCRTVASHSLPDLISQEQMHLTYHAYDIGANGPVKYLCRVKSYFIFFPTVISWASDFLRTTYHNV</sequence>
<dbReference type="AlphaFoldDB" id="A0A7R8A4V2"/>
<evidence type="ECO:0000313" key="1">
    <source>
        <dbReference type="EMBL" id="BCS04268.1"/>
    </source>
</evidence>
<accession>A0A7R8A4V2</accession>
<dbReference type="GeneID" id="64965589"/>
<dbReference type="RefSeq" id="XP_041548030.1">
    <property type="nucleotide sequence ID" value="XM_041681049.1"/>
</dbReference>
<gene>
    <name evidence="1" type="ORF">AKAW2_80069A</name>
</gene>
<reference evidence="1" key="1">
    <citation type="submission" date="2021-01" db="EMBL/GenBank/DDBJ databases">
        <authorList>
            <consortium name="Aspergillus luchuensis mut. kawachii IFO 4304 genome sequencing consortium"/>
            <person name="Kazuki M."/>
            <person name="Futagami T."/>
        </authorList>
    </citation>
    <scope>NUCLEOTIDE SEQUENCE</scope>
    <source>
        <strain evidence="1">IFO 4308</strain>
    </source>
</reference>
<keyword evidence="2" id="KW-1185">Reference proteome</keyword>
<name>A0A7R8A4V2_ASPKA</name>
<dbReference type="EMBL" id="AP024432">
    <property type="protein sequence ID" value="BCS04268.1"/>
    <property type="molecule type" value="Genomic_DNA"/>
</dbReference>
<dbReference type="Proteomes" id="UP000661280">
    <property type="component" value="Chromosome 8"/>
</dbReference>
<reference evidence="1" key="2">
    <citation type="submission" date="2021-02" db="EMBL/GenBank/DDBJ databases">
        <title>Aspergillus luchuensis mut. kawachii IFO 4304 genome sequence.</title>
        <authorList>
            <person name="Mori K."/>
            <person name="Kadooka C."/>
            <person name="Goto M."/>
            <person name="Futagami T."/>
        </authorList>
    </citation>
    <scope>NUCLEOTIDE SEQUENCE</scope>
    <source>
        <strain evidence="1">IFO 4308</strain>
    </source>
</reference>
<dbReference type="KEGG" id="aluc:AKAW2_80069A"/>